<protein>
    <submittedName>
        <fullName evidence="2">Uncharacterized protein</fullName>
    </submittedName>
</protein>
<sequence length="75" mass="8274">MAAEFSKAVTYPTSSVDPHRSTNKSEQGKRWRCRAPVPISALVPAIVSGDWCIRSSSKQEKQRQLPELTLVFGAS</sequence>
<keyword evidence="3" id="KW-1185">Reference proteome</keyword>
<proteinExistence type="predicted"/>
<dbReference type="AlphaFoldDB" id="A0AAE1DBW6"/>
<feature type="region of interest" description="Disordered" evidence="1">
    <location>
        <begin position="1"/>
        <end position="30"/>
    </location>
</feature>
<name>A0AAE1DBW6_9GAST</name>
<gene>
    <name evidence="2" type="ORF">RRG08_065732</name>
</gene>
<evidence type="ECO:0000313" key="2">
    <source>
        <dbReference type="EMBL" id="KAK3763768.1"/>
    </source>
</evidence>
<organism evidence="2 3">
    <name type="scientific">Elysia crispata</name>
    <name type="common">lettuce slug</name>
    <dbReference type="NCBI Taxonomy" id="231223"/>
    <lineage>
        <taxon>Eukaryota</taxon>
        <taxon>Metazoa</taxon>
        <taxon>Spiralia</taxon>
        <taxon>Lophotrochozoa</taxon>
        <taxon>Mollusca</taxon>
        <taxon>Gastropoda</taxon>
        <taxon>Heterobranchia</taxon>
        <taxon>Euthyneura</taxon>
        <taxon>Panpulmonata</taxon>
        <taxon>Sacoglossa</taxon>
        <taxon>Placobranchoidea</taxon>
        <taxon>Plakobranchidae</taxon>
        <taxon>Elysia</taxon>
    </lineage>
</organism>
<reference evidence="2" key="1">
    <citation type="journal article" date="2023" name="G3 (Bethesda)">
        <title>A reference genome for the long-term kleptoplast-retaining sea slug Elysia crispata morphotype clarki.</title>
        <authorList>
            <person name="Eastman K.E."/>
            <person name="Pendleton A.L."/>
            <person name="Shaikh M.A."/>
            <person name="Suttiyut T."/>
            <person name="Ogas R."/>
            <person name="Tomko P."/>
            <person name="Gavelis G."/>
            <person name="Widhalm J.R."/>
            <person name="Wisecaver J.H."/>
        </authorList>
    </citation>
    <scope>NUCLEOTIDE SEQUENCE</scope>
    <source>
        <strain evidence="2">ECLA1</strain>
    </source>
</reference>
<evidence type="ECO:0000256" key="1">
    <source>
        <dbReference type="SAM" id="MobiDB-lite"/>
    </source>
</evidence>
<dbReference type="Proteomes" id="UP001283361">
    <property type="component" value="Unassembled WGS sequence"/>
</dbReference>
<accession>A0AAE1DBW6</accession>
<evidence type="ECO:0000313" key="3">
    <source>
        <dbReference type="Proteomes" id="UP001283361"/>
    </source>
</evidence>
<comment type="caution">
    <text evidence="2">The sequence shown here is derived from an EMBL/GenBank/DDBJ whole genome shotgun (WGS) entry which is preliminary data.</text>
</comment>
<dbReference type="EMBL" id="JAWDGP010004501">
    <property type="protein sequence ID" value="KAK3763768.1"/>
    <property type="molecule type" value="Genomic_DNA"/>
</dbReference>